<dbReference type="AlphaFoldDB" id="A0A0M9VN44"/>
<dbReference type="PANTHER" id="PTHR34853:SF1">
    <property type="entry name" value="LIPASE 5"/>
    <property type="match status" value="1"/>
</dbReference>
<dbReference type="OrthoDB" id="2373480at2759"/>
<evidence type="ECO:0000256" key="11">
    <source>
        <dbReference type="ARBA" id="ARBA00048461"/>
    </source>
</evidence>
<dbReference type="EMBL" id="LGAV01000008">
    <property type="protein sequence ID" value="KOS12959.1"/>
    <property type="molecule type" value="Genomic_DNA"/>
</dbReference>
<comment type="catalytic activity">
    <reaction evidence="11">
        <text>a monoacylglycerol + H2O = glycerol + a fatty acid + H(+)</text>
        <dbReference type="Rhea" id="RHEA:15245"/>
        <dbReference type="ChEBI" id="CHEBI:15377"/>
        <dbReference type="ChEBI" id="CHEBI:15378"/>
        <dbReference type="ChEBI" id="CHEBI:17408"/>
        <dbReference type="ChEBI" id="CHEBI:17754"/>
        <dbReference type="ChEBI" id="CHEBI:28868"/>
    </reaction>
</comment>
<dbReference type="EC" id="3.1.1.3" evidence="3"/>
<feature type="signal peptide" evidence="12">
    <location>
        <begin position="1"/>
        <end position="21"/>
    </location>
</feature>
<evidence type="ECO:0000256" key="3">
    <source>
        <dbReference type="ARBA" id="ARBA00013279"/>
    </source>
</evidence>
<gene>
    <name evidence="13" type="ORF">Malapachy_0481</name>
</gene>
<keyword evidence="5" id="KW-0378">Hydrolase</keyword>
<dbReference type="SUPFAM" id="SSF53474">
    <property type="entry name" value="alpha/beta-Hydrolases"/>
    <property type="match status" value="1"/>
</dbReference>
<evidence type="ECO:0000256" key="12">
    <source>
        <dbReference type="SAM" id="SignalP"/>
    </source>
</evidence>
<dbReference type="Proteomes" id="UP000037751">
    <property type="component" value="Unassembled WGS sequence"/>
</dbReference>
<feature type="chain" id="PRO_5005839227" description="triacylglycerol lipase" evidence="12">
    <location>
        <begin position="22"/>
        <end position="469"/>
    </location>
</feature>
<evidence type="ECO:0000256" key="8">
    <source>
        <dbReference type="ARBA" id="ARBA00023098"/>
    </source>
</evidence>
<dbReference type="GO" id="GO:0004806">
    <property type="term" value="F:triacylglycerol lipase activity"/>
    <property type="evidence" value="ECO:0007669"/>
    <property type="project" value="UniProtKB-EC"/>
</dbReference>
<name>A0A0M9VN44_9BASI</name>
<comment type="catalytic activity">
    <reaction evidence="10">
        <text>a diacylglycerol + H2O = a monoacylglycerol + a fatty acid + H(+)</text>
        <dbReference type="Rhea" id="RHEA:32731"/>
        <dbReference type="ChEBI" id="CHEBI:15377"/>
        <dbReference type="ChEBI" id="CHEBI:15378"/>
        <dbReference type="ChEBI" id="CHEBI:17408"/>
        <dbReference type="ChEBI" id="CHEBI:18035"/>
        <dbReference type="ChEBI" id="CHEBI:28868"/>
    </reaction>
</comment>
<evidence type="ECO:0000256" key="9">
    <source>
        <dbReference type="ARBA" id="ARBA00043986"/>
    </source>
</evidence>
<dbReference type="PIRSF" id="PIRSF029171">
    <property type="entry name" value="Esterase_LipA"/>
    <property type="match status" value="1"/>
</dbReference>
<proteinExistence type="inferred from homology"/>
<evidence type="ECO:0000313" key="14">
    <source>
        <dbReference type="Proteomes" id="UP000037751"/>
    </source>
</evidence>
<evidence type="ECO:0000256" key="4">
    <source>
        <dbReference type="ARBA" id="ARBA00022525"/>
    </source>
</evidence>
<dbReference type="PANTHER" id="PTHR34853">
    <property type="match status" value="1"/>
</dbReference>
<dbReference type="InterPro" id="IPR029058">
    <property type="entry name" value="AB_hydrolase_fold"/>
</dbReference>
<accession>A0A0M9VN44</accession>
<comment type="subcellular location">
    <subcellularLocation>
        <location evidence="2">Secreted</location>
    </subcellularLocation>
</comment>
<comment type="similarity">
    <text evidence="9">Belongs to the AB hydrolase superfamily. Lipase family. Class Lip subfamily.</text>
</comment>
<dbReference type="RefSeq" id="XP_017990591.1">
    <property type="nucleotide sequence ID" value="XM_018135000.1"/>
</dbReference>
<reference evidence="13 14" key="1">
    <citation type="submission" date="2015-07" db="EMBL/GenBank/DDBJ databases">
        <title>Draft Genome Sequence of Malassezia furfur CBS1878 and Malassezia pachydermatis CBS1879.</title>
        <authorList>
            <person name="Triana S."/>
            <person name="Ohm R."/>
            <person name="Gonzalez A."/>
            <person name="DeCock H."/>
            <person name="Restrepo S."/>
            <person name="Celis A."/>
        </authorList>
    </citation>
    <scope>NUCLEOTIDE SEQUENCE [LARGE SCALE GENOMIC DNA]</scope>
    <source>
        <strain evidence="13 14">CBS 1879</strain>
    </source>
</reference>
<keyword evidence="8" id="KW-0443">Lipid metabolism</keyword>
<dbReference type="GO" id="GO:0016042">
    <property type="term" value="P:lipid catabolic process"/>
    <property type="evidence" value="ECO:0007669"/>
    <property type="project" value="UniProtKB-KW"/>
</dbReference>
<evidence type="ECO:0000256" key="1">
    <source>
        <dbReference type="ARBA" id="ARBA00001024"/>
    </source>
</evidence>
<comment type="catalytic activity">
    <reaction evidence="1">
        <text>a triacylglycerol + H2O = a diacylglycerol + a fatty acid + H(+)</text>
        <dbReference type="Rhea" id="RHEA:12044"/>
        <dbReference type="ChEBI" id="CHEBI:15377"/>
        <dbReference type="ChEBI" id="CHEBI:15378"/>
        <dbReference type="ChEBI" id="CHEBI:17855"/>
        <dbReference type="ChEBI" id="CHEBI:18035"/>
        <dbReference type="ChEBI" id="CHEBI:28868"/>
        <dbReference type="EC" id="3.1.1.3"/>
    </reaction>
</comment>
<evidence type="ECO:0000256" key="2">
    <source>
        <dbReference type="ARBA" id="ARBA00004613"/>
    </source>
</evidence>
<dbReference type="Pfam" id="PF03583">
    <property type="entry name" value="LIP"/>
    <property type="match status" value="1"/>
</dbReference>
<organism evidence="13 14">
    <name type="scientific">Malassezia pachydermatis</name>
    <dbReference type="NCBI Taxonomy" id="77020"/>
    <lineage>
        <taxon>Eukaryota</taxon>
        <taxon>Fungi</taxon>
        <taxon>Dikarya</taxon>
        <taxon>Basidiomycota</taxon>
        <taxon>Ustilaginomycotina</taxon>
        <taxon>Malasseziomycetes</taxon>
        <taxon>Malasseziales</taxon>
        <taxon>Malasseziaceae</taxon>
        <taxon>Malassezia</taxon>
    </lineage>
</organism>
<evidence type="ECO:0000256" key="10">
    <source>
        <dbReference type="ARBA" id="ARBA00047591"/>
    </source>
</evidence>
<dbReference type="GeneID" id="28726875"/>
<dbReference type="GO" id="GO:0005576">
    <property type="term" value="C:extracellular region"/>
    <property type="evidence" value="ECO:0007669"/>
    <property type="project" value="UniProtKB-SubCell"/>
</dbReference>
<keyword evidence="12" id="KW-0732">Signal</keyword>
<dbReference type="InterPro" id="IPR005152">
    <property type="entry name" value="Lipase_secreted"/>
</dbReference>
<dbReference type="VEuPathDB" id="FungiDB:Malapachy_0481"/>
<comment type="caution">
    <text evidence="13">The sequence shown here is derived from an EMBL/GenBank/DDBJ whole genome shotgun (WGS) entry which is preliminary data.</text>
</comment>
<evidence type="ECO:0000256" key="6">
    <source>
        <dbReference type="ARBA" id="ARBA00022963"/>
    </source>
</evidence>
<protein>
    <recommendedName>
        <fullName evidence="3">triacylglycerol lipase</fullName>
        <ecNumber evidence="3">3.1.1.3</ecNumber>
    </recommendedName>
</protein>
<evidence type="ECO:0000313" key="13">
    <source>
        <dbReference type="EMBL" id="KOS12959.1"/>
    </source>
</evidence>
<keyword evidence="6" id="KW-0442">Lipid degradation</keyword>
<keyword evidence="4" id="KW-0964">Secreted</keyword>
<sequence>MKTLLYTTLSLLFFCSIQALALEVRASLPYPADDPFYSPPDGWKDKPLGTILRKRKVEINSFFGLNLQEAWQLLYRTSYVTKDQPTTSVTTIMVPYNAKRNRLLVSGEFEDANGPQCAPSYTYRAGVQSDPSATVNMAATIPYLKEGYIVTVPDKESRKGAFASGHVEGHQTLDATRATLAFDHLNLTKDIRIAGQGYSGGAIQTGWAASLKPTYAPELPFVGWYAGGPPTNLTSLILSINKGIFSAFLLGGVAGLSDTYPEMNDYIEEVATQEMKDALDYIRTHCLVDDLLKYPFQDIFDYKWTTKGPHVLDDPRIQKVLADLTMGVKEEQTPDAPVLIVSGKVDEISPNESAEKTARSWCNYGGSVEFVDYDTDLSAHFITQVTATTRAFKWVRDRLEGKPLPKRCIFTKSYDVILDVEELGDQYVDILKMIDGFAGDKIGPGDKILISKLKKGQQRDHKRRYYKAL</sequence>
<evidence type="ECO:0000256" key="5">
    <source>
        <dbReference type="ARBA" id="ARBA00022801"/>
    </source>
</evidence>
<dbReference type="Gene3D" id="1.10.260.130">
    <property type="match status" value="1"/>
</dbReference>
<keyword evidence="14" id="KW-1185">Reference proteome</keyword>
<evidence type="ECO:0000256" key="7">
    <source>
        <dbReference type="ARBA" id="ARBA00023026"/>
    </source>
</evidence>
<keyword evidence="7" id="KW-0843">Virulence</keyword>
<dbReference type="Gene3D" id="3.40.50.1820">
    <property type="entry name" value="alpha/beta hydrolase"/>
    <property type="match status" value="1"/>
</dbReference>